<organism evidence="8 9">
    <name type="scientific">Entomortierella parvispora</name>
    <dbReference type="NCBI Taxonomy" id="205924"/>
    <lineage>
        <taxon>Eukaryota</taxon>
        <taxon>Fungi</taxon>
        <taxon>Fungi incertae sedis</taxon>
        <taxon>Mucoromycota</taxon>
        <taxon>Mortierellomycotina</taxon>
        <taxon>Mortierellomycetes</taxon>
        <taxon>Mortierellales</taxon>
        <taxon>Mortierellaceae</taxon>
        <taxon>Entomortierella</taxon>
    </lineage>
</organism>
<comment type="similarity">
    <text evidence="2">Belongs to the ESF1 family.</text>
</comment>
<dbReference type="InterPro" id="IPR012580">
    <property type="entry name" value="NUC153"/>
</dbReference>
<evidence type="ECO:0000313" key="8">
    <source>
        <dbReference type="EMBL" id="GJJ70358.1"/>
    </source>
</evidence>
<evidence type="ECO:0000259" key="7">
    <source>
        <dbReference type="Pfam" id="PF25121"/>
    </source>
</evidence>
<feature type="compositionally biased region" description="Acidic residues" evidence="5">
    <location>
        <begin position="171"/>
        <end position="183"/>
    </location>
</feature>
<dbReference type="EMBL" id="BQFW01000004">
    <property type="protein sequence ID" value="GJJ70358.1"/>
    <property type="molecule type" value="Genomic_DNA"/>
</dbReference>
<evidence type="ECO:0000256" key="3">
    <source>
        <dbReference type="ARBA" id="ARBA00023054"/>
    </source>
</evidence>
<feature type="compositionally biased region" description="Basic and acidic residues" evidence="5">
    <location>
        <begin position="564"/>
        <end position="573"/>
    </location>
</feature>
<dbReference type="GO" id="GO:0005730">
    <property type="term" value="C:nucleolus"/>
    <property type="evidence" value="ECO:0007669"/>
    <property type="project" value="UniProtKB-SubCell"/>
</dbReference>
<evidence type="ECO:0000256" key="5">
    <source>
        <dbReference type="SAM" id="MobiDB-lite"/>
    </source>
</evidence>
<feature type="compositionally biased region" description="Basic and acidic residues" evidence="5">
    <location>
        <begin position="468"/>
        <end position="485"/>
    </location>
</feature>
<feature type="compositionally biased region" description="Basic and acidic residues" evidence="5">
    <location>
        <begin position="580"/>
        <end position="620"/>
    </location>
</feature>
<feature type="compositionally biased region" description="Basic and acidic residues" evidence="5">
    <location>
        <begin position="19"/>
        <end position="44"/>
    </location>
</feature>
<accession>A0A9P3LTU2</accession>
<feature type="compositionally biased region" description="Basic and acidic residues" evidence="5">
    <location>
        <begin position="235"/>
        <end position="261"/>
    </location>
</feature>
<proteinExistence type="inferred from homology"/>
<feature type="compositionally biased region" description="Low complexity" evidence="5">
    <location>
        <begin position="718"/>
        <end position="727"/>
    </location>
</feature>
<feature type="compositionally biased region" description="Acidic residues" evidence="5">
    <location>
        <begin position="443"/>
        <end position="453"/>
    </location>
</feature>
<name>A0A9P3LTU2_9FUNG</name>
<dbReference type="InterPro" id="IPR056750">
    <property type="entry name" value="RRM_ESF1"/>
</dbReference>
<dbReference type="GO" id="GO:0006364">
    <property type="term" value="P:rRNA processing"/>
    <property type="evidence" value="ECO:0007669"/>
    <property type="project" value="InterPro"/>
</dbReference>
<gene>
    <name evidence="8" type="ORF">EMPS_02707</name>
</gene>
<protein>
    <recommendedName>
        <fullName evidence="10">NUC153 domain-containing protein</fullName>
    </recommendedName>
</protein>
<feature type="compositionally biased region" description="Basic and acidic residues" evidence="5">
    <location>
        <begin position="1"/>
        <end position="11"/>
    </location>
</feature>
<evidence type="ECO:0008006" key="10">
    <source>
        <dbReference type="Google" id="ProtNLM"/>
    </source>
</evidence>
<feature type="domain" description="ESF1 RRM" evidence="7">
    <location>
        <begin position="191"/>
        <end position="355"/>
    </location>
</feature>
<dbReference type="InterPro" id="IPR039754">
    <property type="entry name" value="Esf1"/>
</dbReference>
<feature type="compositionally biased region" description="Acidic residues" evidence="5">
    <location>
        <begin position="117"/>
        <end position="134"/>
    </location>
</feature>
<feature type="region of interest" description="Disordered" evidence="5">
    <location>
        <begin position="1"/>
        <end position="190"/>
    </location>
</feature>
<evidence type="ECO:0000256" key="1">
    <source>
        <dbReference type="ARBA" id="ARBA00004604"/>
    </source>
</evidence>
<feature type="compositionally biased region" description="Acidic residues" evidence="5">
    <location>
        <begin position="517"/>
        <end position="538"/>
    </location>
</feature>
<feature type="region of interest" description="Disordered" evidence="5">
    <location>
        <begin position="411"/>
        <end position="772"/>
    </location>
</feature>
<feature type="compositionally biased region" description="Acidic residues" evidence="5">
    <location>
        <begin position="93"/>
        <end position="110"/>
    </location>
</feature>
<keyword evidence="9" id="KW-1185">Reference proteome</keyword>
<dbReference type="GO" id="GO:0003723">
    <property type="term" value="F:RNA binding"/>
    <property type="evidence" value="ECO:0007669"/>
    <property type="project" value="TreeGrafter"/>
</dbReference>
<reference evidence="8" key="1">
    <citation type="submission" date="2021-11" db="EMBL/GenBank/DDBJ databases">
        <authorList>
            <person name="Herlambang A."/>
            <person name="Guo Y."/>
            <person name="Takashima Y."/>
            <person name="Nishizawa T."/>
        </authorList>
    </citation>
    <scope>NUCLEOTIDE SEQUENCE</scope>
    <source>
        <strain evidence="8">E1425</strain>
    </source>
</reference>
<feature type="compositionally biased region" description="Acidic residues" evidence="5">
    <location>
        <begin position="262"/>
        <end position="274"/>
    </location>
</feature>
<evidence type="ECO:0000259" key="6">
    <source>
        <dbReference type="Pfam" id="PF08159"/>
    </source>
</evidence>
<reference evidence="8" key="2">
    <citation type="journal article" date="2022" name="Microbiol. Resour. Announc.">
        <title>Whole-Genome Sequence of Entomortierella parvispora E1425, a Mucoromycotan Fungus Associated with Burkholderiaceae-Related Endosymbiotic Bacteria.</title>
        <authorList>
            <person name="Herlambang A."/>
            <person name="Guo Y."/>
            <person name="Takashima Y."/>
            <person name="Narisawa K."/>
            <person name="Ohta H."/>
            <person name="Nishizawa T."/>
        </authorList>
    </citation>
    <scope>NUCLEOTIDE SEQUENCE</scope>
    <source>
        <strain evidence="8">E1425</strain>
    </source>
</reference>
<feature type="region of interest" description="Disordered" evidence="5">
    <location>
        <begin position="235"/>
        <end position="274"/>
    </location>
</feature>
<evidence type="ECO:0000256" key="2">
    <source>
        <dbReference type="ARBA" id="ARBA00009087"/>
    </source>
</evidence>
<feature type="compositionally biased region" description="Acidic residues" evidence="5">
    <location>
        <begin position="148"/>
        <end position="163"/>
    </location>
</feature>
<sequence length="772" mass="87791">MAPKGKDDKKKGPQGPIIKDARFAHVHRDPRFMRPTKKDSKVTVDSRFSSMLKGKEFSSAPKVDKYGRKLQGKAGDQQMKKFYQLQKGPTRSDEDEEEEEEEEDEEDEEAASGSGSDNEEDVSVSGSDEDEDNVYDPMRGRGVISGSDSDEESDSEIDEDAAAELDREAELAEEEEEEEEDDDVPRGDESHRFACVNLDWDHVKSTDLFKVFSGFKPEKGAIRSVKIYPSEFGKERLEREEREGPPAEIFKKAGSKIKLDEDASDSEQDEDEVTQETLIKDQTDDSSEQVDADALRQYQLDRLKYYYAVVDCDSVETAKAICEACDGAEYESSANFFDLRYIPDGMEFDDTPRDESFGAPENYKPNEFTTQVFQHSNVKLTWDEDDADRIKVTRHKFSKQDLEDMDFKAYLASSDEEDSEDEDDVEATRRKYRALLAGGKDSDDSDAESDDDKNQEMEITFAPGLSEKAAELLEEKKQREAEPAKAETSIEAYKRKEKERKLRRKEQRAAKLKGSESEGESEDEQMGGEALFSDDEDERLMNDSYFAEEFAGGDMMLPAKGKKGAADKKDKKKSDKKKRTKEERLEDNRKKAELELLMEDNRESNQHFNMKEIQKAEKNEKRNKKKNKQNGQNDKNKGEDLQDDFKIDVQDPRFSALHESHHFALDPTNPNFKKTKAMNELMQERQRRTAAQGEEILERTPDQKSNKNNKNTNKKKGGNNNNNNNSNSGGGGVKKASGLFEDPSLSLLVDTVKRKSAMATESARDGKRSKKN</sequence>
<dbReference type="Proteomes" id="UP000827284">
    <property type="component" value="Unassembled WGS sequence"/>
</dbReference>
<feature type="compositionally biased region" description="Basic and acidic residues" evidence="5">
    <location>
        <begin position="634"/>
        <end position="664"/>
    </location>
</feature>
<feature type="compositionally biased region" description="Basic and acidic residues" evidence="5">
    <location>
        <begin position="696"/>
        <end position="705"/>
    </location>
</feature>
<comment type="subcellular location">
    <subcellularLocation>
        <location evidence="1">Nucleus</location>
        <location evidence="1">Nucleolus</location>
    </subcellularLocation>
</comment>
<feature type="domain" description="NUC153" evidence="6">
    <location>
        <begin position="651"/>
        <end position="678"/>
    </location>
</feature>
<dbReference type="Pfam" id="PF25121">
    <property type="entry name" value="RRM_ESF1"/>
    <property type="match status" value="1"/>
</dbReference>
<keyword evidence="4" id="KW-0539">Nucleus</keyword>
<comment type="caution">
    <text evidence="8">The sequence shown here is derived from an EMBL/GenBank/DDBJ whole genome shotgun (WGS) entry which is preliminary data.</text>
</comment>
<evidence type="ECO:0000256" key="4">
    <source>
        <dbReference type="ARBA" id="ARBA00023242"/>
    </source>
</evidence>
<feature type="compositionally biased region" description="Basic and acidic residues" evidence="5">
    <location>
        <begin position="507"/>
        <end position="516"/>
    </location>
</feature>
<dbReference type="PANTHER" id="PTHR12202:SF0">
    <property type="entry name" value="ESF1 HOMOLOG"/>
    <property type="match status" value="1"/>
</dbReference>
<dbReference type="OrthoDB" id="431825at2759"/>
<evidence type="ECO:0000313" key="9">
    <source>
        <dbReference type="Proteomes" id="UP000827284"/>
    </source>
</evidence>
<dbReference type="AlphaFoldDB" id="A0A9P3LTU2"/>
<feature type="compositionally biased region" description="Acidic residues" evidence="5">
    <location>
        <begin position="414"/>
        <end position="425"/>
    </location>
</feature>
<keyword evidence="3" id="KW-0175">Coiled coil</keyword>
<dbReference type="PANTHER" id="PTHR12202">
    <property type="entry name" value="ESF1 HOMOLOG"/>
    <property type="match status" value="1"/>
</dbReference>
<dbReference type="Pfam" id="PF08159">
    <property type="entry name" value="NUC153"/>
    <property type="match status" value="1"/>
</dbReference>